<dbReference type="AlphaFoldDB" id="A0A6I9RZT4"/>
<evidence type="ECO:0000256" key="6">
    <source>
        <dbReference type="SAM" id="MobiDB-lite"/>
    </source>
</evidence>
<dbReference type="GO" id="GO:0005385">
    <property type="term" value="F:zinc ion transmembrane transporter activity"/>
    <property type="evidence" value="ECO:0007669"/>
    <property type="project" value="InterPro"/>
</dbReference>
<dbReference type="Pfam" id="PF01545">
    <property type="entry name" value="Cation_efflux"/>
    <property type="match status" value="1"/>
</dbReference>
<feature type="transmembrane region" description="Helical" evidence="7">
    <location>
        <begin position="318"/>
        <end position="338"/>
    </location>
</feature>
<keyword evidence="5 7" id="KW-0472">Membrane</keyword>
<dbReference type="NCBIfam" id="TIGR01297">
    <property type="entry name" value="CDF"/>
    <property type="match status" value="1"/>
</dbReference>
<dbReference type="GeneID" id="105055261"/>
<dbReference type="RefSeq" id="XP_073103224.1">
    <property type="nucleotide sequence ID" value="XM_073247123.1"/>
</dbReference>
<feature type="compositionally biased region" description="Polar residues" evidence="6">
    <location>
        <begin position="72"/>
        <end position="83"/>
    </location>
</feature>
<evidence type="ECO:0000256" key="4">
    <source>
        <dbReference type="ARBA" id="ARBA00022989"/>
    </source>
</evidence>
<feature type="transmembrane region" description="Helical" evidence="7">
    <location>
        <begin position="178"/>
        <end position="197"/>
    </location>
</feature>
<keyword evidence="3 7" id="KW-0812">Transmembrane</keyword>
<evidence type="ECO:0000256" key="1">
    <source>
        <dbReference type="ARBA" id="ARBA00004141"/>
    </source>
</evidence>
<evidence type="ECO:0000259" key="8">
    <source>
        <dbReference type="Pfam" id="PF01545"/>
    </source>
</evidence>
<dbReference type="GO" id="GO:0006882">
    <property type="term" value="P:intracellular zinc ion homeostasis"/>
    <property type="evidence" value="ECO:0007669"/>
    <property type="project" value="InterPro"/>
</dbReference>
<feature type="domain" description="Cation efflux protein transmembrane" evidence="8">
    <location>
        <begin position="149"/>
        <end position="346"/>
    </location>
</feature>
<keyword evidence="4 7" id="KW-1133">Transmembrane helix</keyword>
<feature type="region of interest" description="Disordered" evidence="6">
    <location>
        <begin position="1"/>
        <end position="46"/>
    </location>
</feature>
<evidence type="ECO:0000256" key="7">
    <source>
        <dbReference type="SAM" id="Phobius"/>
    </source>
</evidence>
<dbReference type="Gene3D" id="1.20.1510.10">
    <property type="entry name" value="Cation efflux protein transmembrane domain"/>
    <property type="match status" value="1"/>
</dbReference>
<comment type="subcellular location">
    <subcellularLocation>
        <location evidence="1">Membrane</location>
        <topology evidence="1">Multi-pass membrane protein</topology>
    </subcellularLocation>
</comment>
<evidence type="ECO:0000313" key="10">
    <source>
        <dbReference type="RefSeq" id="XP_010935336.1"/>
    </source>
</evidence>
<dbReference type="Proteomes" id="UP000504607">
    <property type="component" value="Chromosome 12"/>
</dbReference>
<dbReference type="GO" id="GO:0005794">
    <property type="term" value="C:Golgi apparatus"/>
    <property type="evidence" value="ECO:0007669"/>
    <property type="project" value="TreeGrafter"/>
</dbReference>
<dbReference type="SUPFAM" id="SSF161111">
    <property type="entry name" value="Cation efflux protein transmembrane domain-like"/>
    <property type="match status" value="1"/>
</dbReference>
<feature type="transmembrane region" description="Helical" evidence="7">
    <location>
        <begin position="290"/>
        <end position="312"/>
    </location>
</feature>
<evidence type="ECO:0000256" key="5">
    <source>
        <dbReference type="ARBA" id="ARBA00023136"/>
    </source>
</evidence>
<dbReference type="InParanoid" id="A0A6I9RZT4"/>
<dbReference type="InterPro" id="IPR002524">
    <property type="entry name" value="Cation_efflux"/>
</dbReference>
<keyword evidence="2" id="KW-0813">Transport</keyword>
<evidence type="ECO:0000313" key="9">
    <source>
        <dbReference type="Proteomes" id="UP000504607"/>
    </source>
</evidence>
<feature type="transmembrane region" description="Helical" evidence="7">
    <location>
        <begin position="218"/>
        <end position="241"/>
    </location>
</feature>
<dbReference type="InterPro" id="IPR027469">
    <property type="entry name" value="Cation_efflux_TMD_sf"/>
</dbReference>
<proteinExistence type="predicted"/>
<dbReference type="RefSeq" id="XP_010935336.1">
    <property type="nucleotide sequence ID" value="XM_010937034.3"/>
</dbReference>
<reference evidence="10" key="1">
    <citation type="submission" date="2025-08" db="UniProtKB">
        <authorList>
            <consortium name="RefSeq"/>
        </authorList>
    </citation>
    <scope>IDENTIFICATION</scope>
</reference>
<feature type="transmembrane region" description="Helical" evidence="7">
    <location>
        <begin position="148"/>
        <end position="172"/>
    </location>
</feature>
<sequence>MEDQAASRESLGVESASKFPPPRSSSSGHRIPEGEPAQRQWSGDYGLSAGDRRFAFSRQSSFRQSFHRSQSDPQTPVSSQGNHSFRPYLSRSDSSISIPPWEIDGYGVGYSKFSLKGDGEGHQKLTVLQLMLSLVGAIRSGNRPMKRLALMISLNVAYSTAELLIGVLTGRVGLVSDAFHLTFGCGLLTFSLFSMAASRRKPDEVYTYGYKRLEVLSAFTNALFLLFMSFSLAVEALHAFIQDESEHKHYLIVSAVTNLLVNLLGVWFFRAYARVNIVYRKAEDMNYHSVCLHVLSDSIRSAGLILASWFLTLGVENAEVLCLGLVSVAVFMVVLPLFKATGGILLQMAPANVSPSAFSKCWRQVTALEDVSEVSQARFWELVPGHAIGSLLIQVKRGANDGPILHYVHGLYHDLGVQDLTVQMEYT</sequence>
<name>A0A6I9RZT4_ELAGV</name>
<organism evidence="9 10">
    <name type="scientific">Elaeis guineensis var. tenera</name>
    <name type="common">Oil palm</name>
    <dbReference type="NCBI Taxonomy" id="51953"/>
    <lineage>
        <taxon>Eukaryota</taxon>
        <taxon>Viridiplantae</taxon>
        <taxon>Streptophyta</taxon>
        <taxon>Embryophyta</taxon>
        <taxon>Tracheophyta</taxon>
        <taxon>Spermatophyta</taxon>
        <taxon>Magnoliopsida</taxon>
        <taxon>Liliopsida</taxon>
        <taxon>Arecaceae</taxon>
        <taxon>Arecoideae</taxon>
        <taxon>Cocoseae</taxon>
        <taxon>Elaeidinae</taxon>
        <taxon>Elaeis</taxon>
    </lineage>
</organism>
<feature type="transmembrane region" description="Helical" evidence="7">
    <location>
        <begin position="247"/>
        <end position="269"/>
    </location>
</feature>
<accession>A0A6I9RZT4</accession>
<dbReference type="OrthoDB" id="78669at2759"/>
<dbReference type="PANTHER" id="PTHR45755:SF3">
    <property type="entry name" value="METAL TOLERANCE PROTEIN C2"/>
    <property type="match status" value="1"/>
</dbReference>
<gene>
    <name evidence="10" type="primary">LOC105055261</name>
</gene>
<dbReference type="FunFam" id="1.20.1510.10:FF:000019">
    <property type="entry name" value="Metal tolerance protein C2"/>
    <property type="match status" value="1"/>
</dbReference>
<keyword evidence="9" id="KW-1185">Reference proteome</keyword>
<dbReference type="PANTHER" id="PTHR45755">
    <property type="match status" value="1"/>
</dbReference>
<evidence type="ECO:0000256" key="2">
    <source>
        <dbReference type="ARBA" id="ARBA00022448"/>
    </source>
</evidence>
<protein>
    <submittedName>
        <fullName evidence="10">Metal tolerance protein C2</fullName>
    </submittedName>
</protein>
<evidence type="ECO:0000256" key="3">
    <source>
        <dbReference type="ARBA" id="ARBA00022692"/>
    </source>
</evidence>
<dbReference type="InterPro" id="IPR045316">
    <property type="entry name" value="Msc2-like"/>
</dbReference>
<dbReference type="InterPro" id="IPR058533">
    <property type="entry name" value="Cation_efflux_TM"/>
</dbReference>
<dbReference type="GO" id="GO:0005774">
    <property type="term" value="C:vacuolar membrane"/>
    <property type="evidence" value="ECO:0007669"/>
    <property type="project" value="UniProtKB-SubCell"/>
</dbReference>
<feature type="region of interest" description="Disordered" evidence="6">
    <location>
        <begin position="63"/>
        <end position="84"/>
    </location>
</feature>